<dbReference type="Proteomes" id="UP000075243">
    <property type="component" value="Chromosome 5"/>
</dbReference>
<proteinExistence type="predicted"/>
<organism evidence="1 2">
    <name type="scientific">Cajanus cajan</name>
    <name type="common">Pigeon pea</name>
    <name type="synonym">Cajanus indicus</name>
    <dbReference type="NCBI Taxonomy" id="3821"/>
    <lineage>
        <taxon>Eukaryota</taxon>
        <taxon>Viridiplantae</taxon>
        <taxon>Streptophyta</taxon>
        <taxon>Embryophyta</taxon>
        <taxon>Tracheophyta</taxon>
        <taxon>Spermatophyta</taxon>
        <taxon>Magnoliopsida</taxon>
        <taxon>eudicotyledons</taxon>
        <taxon>Gunneridae</taxon>
        <taxon>Pentapetalae</taxon>
        <taxon>rosids</taxon>
        <taxon>fabids</taxon>
        <taxon>Fabales</taxon>
        <taxon>Fabaceae</taxon>
        <taxon>Papilionoideae</taxon>
        <taxon>50 kb inversion clade</taxon>
        <taxon>NPAAA clade</taxon>
        <taxon>indigoferoid/millettioid clade</taxon>
        <taxon>Phaseoleae</taxon>
        <taxon>Cajanus</taxon>
    </lineage>
</organism>
<dbReference type="PANTHER" id="PTHR33116">
    <property type="entry name" value="REVERSE TRANSCRIPTASE ZINC-BINDING DOMAIN-CONTAINING PROTEIN-RELATED-RELATED"/>
    <property type="match status" value="1"/>
</dbReference>
<gene>
    <name evidence="1" type="ORF">KK1_024153</name>
</gene>
<keyword evidence="2" id="KW-1185">Reference proteome</keyword>
<name>A0A151TL86_CAJCA</name>
<dbReference type="Gramene" id="C.cajan_23466.t">
    <property type="protein sequence ID" value="C.cajan_23466.t"/>
    <property type="gene ID" value="C.cajan_23466"/>
</dbReference>
<reference evidence="1 2" key="1">
    <citation type="journal article" date="2012" name="Nat. Biotechnol.">
        <title>Draft genome sequence of pigeonpea (Cajanus cajan), an orphan legume crop of resource-poor farmers.</title>
        <authorList>
            <person name="Varshney R.K."/>
            <person name="Chen W."/>
            <person name="Li Y."/>
            <person name="Bharti A.K."/>
            <person name="Saxena R.K."/>
            <person name="Schlueter J.A."/>
            <person name="Donoghue M.T."/>
            <person name="Azam S."/>
            <person name="Fan G."/>
            <person name="Whaley A.M."/>
            <person name="Farmer A.D."/>
            <person name="Sheridan J."/>
            <person name="Iwata A."/>
            <person name="Tuteja R."/>
            <person name="Penmetsa R.V."/>
            <person name="Wu W."/>
            <person name="Upadhyaya H.D."/>
            <person name="Yang S.P."/>
            <person name="Shah T."/>
            <person name="Saxena K.B."/>
            <person name="Michael T."/>
            <person name="McCombie W.R."/>
            <person name="Yang B."/>
            <person name="Zhang G."/>
            <person name="Yang H."/>
            <person name="Wang J."/>
            <person name="Spillane C."/>
            <person name="Cook D.R."/>
            <person name="May G.D."/>
            <person name="Xu X."/>
            <person name="Jackson S.A."/>
        </authorList>
    </citation>
    <scope>NUCLEOTIDE SEQUENCE [LARGE SCALE GENOMIC DNA]</scope>
    <source>
        <strain evidence="2">cv. Asha</strain>
    </source>
</reference>
<sequence>DPISLYIFVLCMEHLFYLIEKKFFFFKGVNHIKEARLMDMAGFEVKSNLGKYLRIPSFHTRKTNYAYEHIVQKVTQQLSSWKTSHLAFVGSITLTHSVIQTMSTYTM</sequence>
<accession>A0A151TL86</accession>
<dbReference type="PANTHER" id="PTHR33116:SF78">
    <property type="entry name" value="OS12G0587133 PROTEIN"/>
    <property type="match status" value="1"/>
</dbReference>
<dbReference type="AlphaFoldDB" id="A0A151TL86"/>
<protein>
    <submittedName>
        <fullName evidence="1">Uncharacterized protein</fullName>
    </submittedName>
</protein>
<evidence type="ECO:0000313" key="1">
    <source>
        <dbReference type="EMBL" id="KYP67800.1"/>
    </source>
</evidence>
<evidence type="ECO:0000313" key="2">
    <source>
        <dbReference type="Proteomes" id="UP000075243"/>
    </source>
</evidence>
<feature type="non-terminal residue" evidence="1">
    <location>
        <position position="1"/>
    </location>
</feature>
<dbReference type="EMBL" id="CM003607">
    <property type="protein sequence ID" value="KYP67800.1"/>
    <property type="molecule type" value="Genomic_DNA"/>
</dbReference>